<dbReference type="PIRSF" id="PIRSF033725">
    <property type="entry name" value="UCP033725"/>
    <property type="match status" value="1"/>
</dbReference>
<dbReference type="Proteomes" id="UP000193118">
    <property type="component" value="Unassembled WGS sequence"/>
</dbReference>
<proteinExistence type="predicted"/>
<dbReference type="GeneID" id="94581698"/>
<dbReference type="RefSeq" id="WP_245945436.1">
    <property type="nucleotide sequence ID" value="NZ_CAUJPZ010000120.1"/>
</dbReference>
<comment type="caution">
    <text evidence="1">The sequence shown here is derived from an EMBL/GenBank/DDBJ whole genome shotgun (WGS) entry which is preliminary data.</text>
</comment>
<sequence>MAIRYDIYTVYKGKEYRIGRVDDHYEIVGYDPGDLDLGFIEYKPERKSNPRIFFKEVSPSEIGDVYEISTYALYQGYEFWIKREEENRYLLKGNKNITLMKKLDFQRVDKYGYEKLVRKEDLDLIYEKKTLMPNFFK</sequence>
<evidence type="ECO:0000313" key="2">
    <source>
        <dbReference type="Proteomes" id="UP000193118"/>
    </source>
</evidence>
<dbReference type="AlphaFoldDB" id="A0A1X3D2I7"/>
<gene>
    <name evidence="1" type="ORF">BWD09_12780</name>
</gene>
<accession>A0A1X3D2I7</accession>
<protein>
    <submittedName>
        <fullName evidence="1">Uncharacterized protein</fullName>
    </submittedName>
</protein>
<dbReference type="EMBL" id="MTBO01000062">
    <property type="protein sequence ID" value="OSI13727.1"/>
    <property type="molecule type" value="Genomic_DNA"/>
</dbReference>
<keyword evidence="2" id="KW-1185">Reference proteome</keyword>
<organism evidence="1 2">
    <name type="scientific">Neisseria dentiae</name>
    <dbReference type="NCBI Taxonomy" id="194197"/>
    <lineage>
        <taxon>Bacteria</taxon>
        <taxon>Pseudomonadati</taxon>
        <taxon>Pseudomonadota</taxon>
        <taxon>Betaproteobacteria</taxon>
        <taxon>Neisseriales</taxon>
        <taxon>Neisseriaceae</taxon>
        <taxon>Neisseria</taxon>
    </lineage>
</organism>
<dbReference type="InterPro" id="IPR017020">
    <property type="entry name" value="UCP033725"/>
</dbReference>
<evidence type="ECO:0000313" key="1">
    <source>
        <dbReference type="EMBL" id="OSI13727.1"/>
    </source>
</evidence>
<name>A0A1X3D2I7_9NEIS</name>
<reference evidence="2" key="1">
    <citation type="submission" date="2017-01" db="EMBL/GenBank/DDBJ databases">
        <authorList>
            <person name="Wolfgang W.J."/>
            <person name="Cole J."/>
            <person name="Wroblewski D."/>
            <person name="Mcginnis J."/>
            <person name="Musser K.A."/>
        </authorList>
    </citation>
    <scope>NUCLEOTIDE SEQUENCE [LARGE SCALE GENOMIC DNA]</scope>
    <source>
        <strain evidence="2">DSM 19151</strain>
    </source>
</reference>
<dbReference type="STRING" id="194197.BWD09_12780"/>